<accession>A0A6I6UMG7</accession>
<sequence length="272" mass="30436">MNIDPKFRTAVFDIDGTLIDRKESLFKGVLEGLKMLKAHGIKLFIATGRNTQSIRDLHLTEEFFELFNQSFICNDGNTLYNYKSGELQIINSIPNSVVYSIIDSSEDETSFIIESNGKIYSSSKEALIKYKLIYRTPRDLITILDIEELKLLDGLTELHLFSNNTLDLEEILTNHPTLSGYSINHFGGIKLFPNSSCKAKGISNALLPLGISLQEVIAFGDGENDETMLQNCGLGVAVKGCKSSLLRKADISLKDELEAYLQEWIKVLRSSQ</sequence>
<dbReference type="SUPFAM" id="SSF56784">
    <property type="entry name" value="HAD-like"/>
    <property type="match status" value="1"/>
</dbReference>
<dbReference type="GO" id="GO:0005829">
    <property type="term" value="C:cytosol"/>
    <property type="evidence" value="ECO:0007669"/>
    <property type="project" value="TreeGrafter"/>
</dbReference>
<evidence type="ECO:0000313" key="2">
    <source>
        <dbReference type="Proteomes" id="UP000465062"/>
    </source>
</evidence>
<dbReference type="InterPro" id="IPR023214">
    <property type="entry name" value="HAD_sf"/>
</dbReference>
<evidence type="ECO:0000313" key="1">
    <source>
        <dbReference type="EMBL" id="QHE59812.1"/>
    </source>
</evidence>
<dbReference type="EMBL" id="CP047394">
    <property type="protein sequence ID" value="QHE59812.1"/>
    <property type="molecule type" value="Genomic_DNA"/>
</dbReference>
<dbReference type="KEGG" id="bvq:FHE72_01210"/>
<gene>
    <name evidence="1" type="ORF">FHE72_01210</name>
</gene>
<dbReference type="PANTHER" id="PTHR10000">
    <property type="entry name" value="PHOSPHOSERINE PHOSPHATASE"/>
    <property type="match status" value="1"/>
</dbReference>
<dbReference type="NCBIfam" id="TIGR01484">
    <property type="entry name" value="HAD-SF-IIB"/>
    <property type="match status" value="1"/>
</dbReference>
<dbReference type="Gene3D" id="3.30.1240.10">
    <property type="match status" value="1"/>
</dbReference>
<dbReference type="GO" id="GO:0016791">
    <property type="term" value="F:phosphatase activity"/>
    <property type="evidence" value="ECO:0007669"/>
    <property type="project" value="TreeGrafter"/>
</dbReference>
<dbReference type="Gene3D" id="3.40.50.1000">
    <property type="entry name" value="HAD superfamily/HAD-like"/>
    <property type="match status" value="1"/>
</dbReference>
<dbReference type="Proteomes" id="UP000465062">
    <property type="component" value="Chromosome"/>
</dbReference>
<dbReference type="RefSeq" id="WP_159360971.1">
    <property type="nucleotide sequence ID" value="NZ_CP047394.1"/>
</dbReference>
<dbReference type="AlphaFoldDB" id="A0A6I6UMG7"/>
<dbReference type="GO" id="GO:0000287">
    <property type="term" value="F:magnesium ion binding"/>
    <property type="evidence" value="ECO:0007669"/>
    <property type="project" value="TreeGrafter"/>
</dbReference>
<dbReference type="PANTHER" id="PTHR10000:SF8">
    <property type="entry name" value="HAD SUPERFAMILY HYDROLASE-LIKE, TYPE 3"/>
    <property type="match status" value="1"/>
</dbReference>
<proteinExistence type="predicted"/>
<name>A0A6I6UMG7_9BACI</name>
<keyword evidence="1" id="KW-0378">Hydrolase</keyword>
<reference evidence="1 2" key="1">
    <citation type="submission" date="2019-06" db="EMBL/GenBank/DDBJ databases">
        <title>An operon consisting of a P-type ATPase gene and a transcriptional regular gene given the different cadmium resistance in Bacillus vietamensis 151-6 and Bacillus marisflavi 151-25.</title>
        <authorList>
            <person name="Yu X."/>
        </authorList>
    </citation>
    <scope>NUCLEOTIDE SEQUENCE [LARGE SCALE GENOMIC DNA]</scope>
    <source>
        <strain evidence="1 2">151-6</strain>
    </source>
</reference>
<dbReference type="InterPro" id="IPR036412">
    <property type="entry name" value="HAD-like_sf"/>
</dbReference>
<organism evidence="1 2">
    <name type="scientific">Rossellomorea vietnamensis</name>
    <dbReference type="NCBI Taxonomy" id="218284"/>
    <lineage>
        <taxon>Bacteria</taxon>
        <taxon>Bacillati</taxon>
        <taxon>Bacillota</taxon>
        <taxon>Bacilli</taxon>
        <taxon>Bacillales</taxon>
        <taxon>Bacillaceae</taxon>
        <taxon>Rossellomorea</taxon>
    </lineage>
</organism>
<protein>
    <submittedName>
        <fullName evidence="1">HAD-IIB family hydrolase</fullName>
    </submittedName>
</protein>
<dbReference type="InterPro" id="IPR006379">
    <property type="entry name" value="HAD-SF_hydro_IIB"/>
</dbReference>
<dbReference type="Pfam" id="PF08282">
    <property type="entry name" value="Hydrolase_3"/>
    <property type="match status" value="1"/>
</dbReference>